<evidence type="ECO:0000313" key="2">
    <source>
        <dbReference type="EMBL" id="GFJ88254.1"/>
    </source>
</evidence>
<evidence type="ECO:0000256" key="1">
    <source>
        <dbReference type="SAM" id="SignalP"/>
    </source>
</evidence>
<accession>A0A6V8KWM5</accession>
<sequence length="159" mass="16708">MKRTTAFMSVLLLAACGSPTPTAAPTTAPASTAPASTVCAAGVRTDPLPEWARAGFSGDSHPPYVLGARGDIAAILFGYPLAAPPRPDRSNKILWVSRLPLQPGSPLKIKARMAGAGEPVLREVQPGPSIVDLPAAGCWHLYLSWSEHTDEIDLGYMAH</sequence>
<keyword evidence="3" id="KW-1185">Reference proteome</keyword>
<keyword evidence="1" id="KW-0732">Signal</keyword>
<reference evidence="2 3" key="1">
    <citation type="submission" date="2020-03" db="EMBL/GenBank/DDBJ databases">
        <title>Whole genome shotgun sequence of Phytohabitans rumicis NBRC 108638.</title>
        <authorList>
            <person name="Komaki H."/>
            <person name="Tamura T."/>
        </authorList>
    </citation>
    <scope>NUCLEOTIDE SEQUENCE [LARGE SCALE GENOMIC DNA]</scope>
    <source>
        <strain evidence="2 3">NBRC 108638</strain>
    </source>
</reference>
<feature type="signal peptide" evidence="1">
    <location>
        <begin position="1"/>
        <end position="23"/>
    </location>
</feature>
<organism evidence="2 3">
    <name type="scientific">Phytohabitans rumicis</name>
    <dbReference type="NCBI Taxonomy" id="1076125"/>
    <lineage>
        <taxon>Bacteria</taxon>
        <taxon>Bacillati</taxon>
        <taxon>Actinomycetota</taxon>
        <taxon>Actinomycetes</taxon>
        <taxon>Micromonosporales</taxon>
        <taxon>Micromonosporaceae</taxon>
    </lineage>
</organism>
<evidence type="ECO:0000313" key="3">
    <source>
        <dbReference type="Proteomes" id="UP000482960"/>
    </source>
</evidence>
<feature type="chain" id="PRO_5028849430" description="Lipoprotein" evidence="1">
    <location>
        <begin position="24"/>
        <end position="159"/>
    </location>
</feature>
<dbReference type="EMBL" id="BLPG01000001">
    <property type="protein sequence ID" value="GFJ88254.1"/>
    <property type="molecule type" value="Genomic_DNA"/>
</dbReference>
<dbReference type="RefSeq" id="WP_173075537.1">
    <property type="nucleotide sequence ID" value="NZ_BAABJB010000006.1"/>
</dbReference>
<name>A0A6V8KWM5_9ACTN</name>
<evidence type="ECO:0008006" key="4">
    <source>
        <dbReference type="Google" id="ProtNLM"/>
    </source>
</evidence>
<comment type="caution">
    <text evidence="2">The sequence shown here is derived from an EMBL/GenBank/DDBJ whole genome shotgun (WGS) entry which is preliminary data.</text>
</comment>
<dbReference type="Proteomes" id="UP000482960">
    <property type="component" value="Unassembled WGS sequence"/>
</dbReference>
<dbReference type="AlphaFoldDB" id="A0A6V8KWM5"/>
<dbReference type="PROSITE" id="PS51257">
    <property type="entry name" value="PROKAR_LIPOPROTEIN"/>
    <property type="match status" value="1"/>
</dbReference>
<proteinExistence type="predicted"/>
<gene>
    <name evidence="2" type="ORF">Prum_018960</name>
</gene>
<reference evidence="2 3" key="2">
    <citation type="submission" date="2020-03" db="EMBL/GenBank/DDBJ databases">
        <authorList>
            <person name="Ichikawa N."/>
            <person name="Kimura A."/>
            <person name="Kitahashi Y."/>
            <person name="Uohara A."/>
        </authorList>
    </citation>
    <scope>NUCLEOTIDE SEQUENCE [LARGE SCALE GENOMIC DNA]</scope>
    <source>
        <strain evidence="2 3">NBRC 108638</strain>
    </source>
</reference>
<protein>
    <recommendedName>
        <fullName evidence="4">Lipoprotein</fullName>
    </recommendedName>
</protein>